<dbReference type="EMBL" id="MBUA01000001">
    <property type="protein sequence ID" value="MBC6490236.1"/>
    <property type="molecule type" value="Genomic_DNA"/>
</dbReference>
<dbReference type="CDD" id="cd09618">
    <property type="entry name" value="CBM9_like_2"/>
    <property type="match status" value="1"/>
</dbReference>
<dbReference type="SUPFAM" id="SSF49344">
    <property type="entry name" value="CBD9-like"/>
    <property type="match status" value="1"/>
</dbReference>
<organism evidence="4 5">
    <name type="scientific">Flavihumibacter stibioxidans</name>
    <dbReference type="NCBI Taxonomy" id="1834163"/>
    <lineage>
        <taxon>Bacteria</taxon>
        <taxon>Pseudomonadati</taxon>
        <taxon>Bacteroidota</taxon>
        <taxon>Chitinophagia</taxon>
        <taxon>Chitinophagales</taxon>
        <taxon>Chitinophagaceae</taxon>
        <taxon>Flavihumibacter</taxon>
    </lineage>
</organism>
<evidence type="ECO:0000256" key="1">
    <source>
        <dbReference type="SAM" id="SignalP"/>
    </source>
</evidence>
<evidence type="ECO:0000313" key="5">
    <source>
        <dbReference type="Proteomes" id="UP000765802"/>
    </source>
</evidence>
<evidence type="ECO:0000259" key="3">
    <source>
        <dbReference type="Pfam" id="PF19313"/>
    </source>
</evidence>
<dbReference type="InterPro" id="IPR010502">
    <property type="entry name" value="Carb-bd_dom_fam9"/>
</dbReference>
<feature type="domain" description="DUF5916" evidence="3">
    <location>
        <begin position="232"/>
        <end position="815"/>
    </location>
</feature>
<dbReference type="Proteomes" id="UP000765802">
    <property type="component" value="Unassembled WGS sequence"/>
</dbReference>
<keyword evidence="5" id="KW-1185">Reference proteome</keyword>
<evidence type="ECO:0000313" key="4">
    <source>
        <dbReference type="EMBL" id="MBC6490236.1"/>
    </source>
</evidence>
<protein>
    <recommendedName>
        <fullName evidence="6">Hydrolase</fullName>
    </recommendedName>
</protein>
<feature type="signal peptide" evidence="1">
    <location>
        <begin position="1"/>
        <end position="17"/>
    </location>
</feature>
<reference evidence="4 5" key="1">
    <citation type="submission" date="2016-07" db="EMBL/GenBank/DDBJ databases">
        <title>Genome analysis of Flavihumibacter stibioxidans YS-17.</title>
        <authorList>
            <person name="Shi K."/>
            <person name="Han Y."/>
            <person name="Wang G."/>
        </authorList>
    </citation>
    <scope>NUCLEOTIDE SEQUENCE [LARGE SCALE GENOMIC DNA]</scope>
    <source>
        <strain evidence="4 5">YS-17</strain>
    </source>
</reference>
<comment type="caution">
    <text evidence="4">The sequence shown here is derived from an EMBL/GenBank/DDBJ whole genome shotgun (WGS) entry which is preliminary data.</text>
</comment>
<feature type="domain" description="Carbohydrate-binding" evidence="2">
    <location>
        <begin position="34"/>
        <end position="198"/>
    </location>
</feature>
<feature type="chain" id="PRO_5046500756" description="Hydrolase" evidence="1">
    <location>
        <begin position="18"/>
        <end position="819"/>
    </location>
</feature>
<proteinExistence type="predicted"/>
<sequence length="819" mass="94002">MRFFLLLWILLSGYFLAAQNKQTITTRVGHAPKLDGVLDDEAWKGVAEAGDFITNQPSFGKAASQRTSVKVVYDHYAIYIAAQLYDDPTAVRRQLTARDQHNRADADHFAIFIDTYKDRQNGFQFLVTSRNVQSDARLSANFSGDWGNYGDVSWDAVWDSRVAMNKEGWSVEMKIPYSAIRFSKDSLQSWGIQFLRFSRAHNETSFWNPVNPAVNGFVNQFGDLEGLKDLAPPLRLSFSPYISGGYRSNPPDPSGNRQQEWLKSGGMDLKWGVNESFTLDATLVPDFGQVISDNKVNNLTPFDIQFQENRPFFTEGTELFNKADIFYSRRVGRTPAGYSGVDALADNGKYSVVKNPSVTPLYNAIKFSGRNKHNLGIGVFNAVTRPVNAIIRNQSSGRDSLIRTEEMANYNIVVLDKALQNRSYISFTNTNVLRNGSAADANVTALDLGLYTKDNRHALFLKPRYSRITGPDGYDGWANYASFGKVSGQWQWNLGSSVESDRYNTNDMGFLLAPNEITTEGSISYNVFTPTIRFLQQRYKLYAEQTNLYKPYGFQSVQIKASAFWWFKNFWDMTAELVLNPVKYYDYFELRSNYKKLMRPSWFYVGLSGSTDSRKRLYGYWNIGFAESKDVYNDMYYRLNNGIRYRFSQRFSAELSNNLQSDNGQVGYAFEREANGEPIAALRKVYDVATVLSGIYNFTPRMNMTFRGRHYWSKVTNRKFFTVDGDGNWIDRPFLNGRDQNVNIFNVDVFYVWDFRLGSRIVAGWKNWVDPQSTNDIKTHPGYTQNLNQVFNMGHGNEFTIRFIYFLDYQDLRKKQPLL</sequence>
<accession>A0ABR7M6J7</accession>
<dbReference type="InterPro" id="IPR045670">
    <property type="entry name" value="DUF5916"/>
</dbReference>
<evidence type="ECO:0008006" key="6">
    <source>
        <dbReference type="Google" id="ProtNLM"/>
    </source>
</evidence>
<name>A0ABR7M6J7_9BACT</name>
<keyword evidence="1" id="KW-0732">Signal</keyword>
<dbReference type="Pfam" id="PF06452">
    <property type="entry name" value="CBM9_1"/>
    <property type="match status" value="1"/>
</dbReference>
<dbReference type="Gene3D" id="2.60.40.1190">
    <property type="match status" value="1"/>
</dbReference>
<evidence type="ECO:0000259" key="2">
    <source>
        <dbReference type="Pfam" id="PF06452"/>
    </source>
</evidence>
<gene>
    <name evidence="4" type="ORF">BC349_04625</name>
</gene>
<dbReference type="Pfam" id="PF19313">
    <property type="entry name" value="DUF5916"/>
    <property type="match status" value="1"/>
</dbReference>